<organism evidence="17 18">
    <name type="scientific">Ladona fulva</name>
    <name type="common">Scarce chaser dragonfly</name>
    <name type="synonym">Libellula fulva</name>
    <dbReference type="NCBI Taxonomy" id="123851"/>
    <lineage>
        <taxon>Eukaryota</taxon>
        <taxon>Metazoa</taxon>
        <taxon>Ecdysozoa</taxon>
        <taxon>Arthropoda</taxon>
        <taxon>Hexapoda</taxon>
        <taxon>Insecta</taxon>
        <taxon>Pterygota</taxon>
        <taxon>Palaeoptera</taxon>
        <taxon>Odonata</taxon>
        <taxon>Epiprocta</taxon>
        <taxon>Anisoptera</taxon>
        <taxon>Libelluloidea</taxon>
        <taxon>Libellulidae</taxon>
        <taxon>Ladona</taxon>
    </lineage>
</organism>
<evidence type="ECO:0000256" key="6">
    <source>
        <dbReference type="ARBA" id="ARBA00022676"/>
    </source>
</evidence>
<dbReference type="GO" id="GO:0006487">
    <property type="term" value="P:protein N-linked glycosylation"/>
    <property type="evidence" value="ECO:0007669"/>
    <property type="project" value="TreeGrafter"/>
</dbReference>
<sequence length="439" mass="49927">MILSLIYSLIVTGSSVTVILIAVFLVFLKVLKIIVKRKKCQQSDKKRPIVGLFHPYCNAGGGGERVLWCAIKAMQTSHPESRYVVYTGDIEVSPDEILRQASKRFNVSLPEPVEFVYLRRRRWIEANMYPYFTLLGQSIGSIYLGLEALLAVVPDIFIDTTGHAFTLPLFRYLGGCEHVGCYVHYPTITSEMLRRVSSRVSAHNNRPAVARSPFLTAGKLLYYRLFAQLYSMAGGAAHIVMVNSSWTEDHLNRLWNIPLLTHRIYPPCDVDDLKALSLERKSKSPYIRIVSVGQFRPEKDHPLQLRTMYQLRQMMSDDIWNRIKLVFVGSCRGYEDEKRVSDMKDLCRHLSLEENVEFKVNVSYEELKEELTEGIIGLHAMWNEHFGIGIVECMAAGLIMVAHRSGGPEADIIVENEGSRNGFLAADEVVCGQIFYKRI</sequence>
<keyword evidence="10 14" id="KW-1133">Transmembrane helix</keyword>
<keyword evidence="9 14" id="KW-0256">Endoplasmic reticulum</keyword>
<feature type="transmembrane region" description="Helical" evidence="14">
    <location>
        <begin position="6"/>
        <end position="28"/>
    </location>
</feature>
<comment type="pathway">
    <text evidence="2 14">Protein modification; protein glycosylation.</text>
</comment>
<dbReference type="EMBL" id="KZ308279">
    <property type="protein sequence ID" value="KAG8226387.1"/>
    <property type="molecule type" value="Genomic_DNA"/>
</dbReference>
<keyword evidence="6 14" id="KW-0328">Glycosyltransferase</keyword>
<dbReference type="PANTHER" id="PTHR45919">
    <property type="entry name" value="GDP-MAN:MAN(3)GLCNAC(2)-PP-DOL ALPHA-1,2-MANNOSYLTRANSFERASE"/>
    <property type="match status" value="1"/>
</dbReference>
<dbReference type="InterPro" id="IPR001296">
    <property type="entry name" value="Glyco_trans_1"/>
</dbReference>
<dbReference type="PANTHER" id="PTHR45919:SF1">
    <property type="entry name" value="GDP-MAN:MAN(3)GLCNAC(2)-PP-DOL ALPHA-1,2-MANNOSYLTRANSFERASE"/>
    <property type="match status" value="1"/>
</dbReference>
<reference evidence="17" key="1">
    <citation type="submission" date="2013-04" db="EMBL/GenBank/DDBJ databases">
        <authorList>
            <person name="Qu J."/>
            <person name="Murali S.C."/>
            <person name="Bandaranaike D."/>
            <person name="Bellair M."/>
            <person name="Blankenburg K."/>
            <person name="Chao H."/>
            <person name="Dinh H."/>
            <person name="Doddapaneni H."/>
            <person name="Downs B."/>
            <person name="Dugan-Rocha S."/>
            <person name="Elkadiri S."/>
            <person name="Gnanaolivu R.D."/>
            <person name="Hernandez B."/>
            <person name="Javaid M."/>
            <person name="Jayaseelan J.C."/>
            <person name="Lee S."/>
            <person name="Li M."/>
            <person name="Ming W."/>
            <person name="Munidasa M."/>
            <person name="Muniz J."/>
            <person name="Nguyen L."/>
            <person name="Ongeri F."/>
            <person name="Osuji N."/>
            <person name="Pu L.-L."/>
            <person name="Puazo M."/>
            <person name="Qu C."/>
            <person name="Quiroz J."/>
            <person name="Raj R."/>
            <person name="Weissenberger G."/>
            <person name="Xin Y."/>
            <person name="Zou X."/>
            <person name="Han Y."/>
            <person name="Richards S."/>
            <person name="Worley K."/>
            <person name="Muzny D."/>
            <person name="Gibbs R."/>
        </authorList>
    </citation>
    <scope>NUCLEOTIDE SEQUENCE</scope>
    <source>
        <strain evidence="17">Sampled in the wild</strain>
    </source>
</reference>
<evidence type="ECO:0000256" key="8">
    <source>
        <dbReference type="ARBA" id="ARBA00022692"/>
    </source>
</evidence>
<dbReference type="OrthoDB" id="2276068at2759"/>
<dbReference type="InterPro" id="IPR031814">
    <property type="entry name" value="ALG11_N"/>
</dbReference>
<evidence type="ECO:0000256" key="13">
    <source>
        <dbReference type="ARBA" id="ARBA00045128"/>
    </source>
</evidence>
<dbReference type="SUPFAM" id="SSF53756">
    <property type="entry name" value="UDP-Glycosyltransferase/glycogen phosphorylase"/>
    <property type="match status" value="1"/>
</dbReference>
<evidence type="ECO:0000313" key="18">
    <source>
        <dbReference type="Proteomes" id="UP000792457"/>
    </source>
</evidence>
<dbReference type="GO" id="GO:0005789">
    <property type="term" value="C:endoplasmic reticulum membrane"/>
    <property type="evidence" value="ECO:0007669"/>
    <property type="project" value="UniProtKB-SubCell"/>
</dbReference>
<reference evidence="17" key="2">
    <citation type="submission" date="2017-10" db="EMBL/GenBank/DDBJ databases">
        <title>Ladona fulva Genome sequencing and assembly.</title>
        <authorList>
            <person name="Murali S."/>
            <person name="Richards S."/>
            <person name="Bandaranaike D."/>
            <person name="Bellair M."/>
            <person name="Blankenburg K."/>
            <person name="Chao H."/>
            <person name="Dinh H."/>
            <person name="Doddapaneni H."/>
            <person name="Dugan-Rocha S."/>
            <person name="Elkadiri S."/>
            <person name="Gnanaolivu R."/>
            <person name="Hernandez B."/>
            <person name="Skinner E."/>
            <person name="Javaid M."/>
            <person name="Lee S."/>
            <person name="Li M."/>
            <person name="Ming W."/>
            <person name="Munidasa M."/>
            <person name="Muniz J."/>
            <person name="Nguyen L."/>
            <person name="Hughes D."/>
            <person name="Osuji N."/>
            <person name="Pu L.-L."/>
            <person name="Puazo M."/>
            <person name="Qu C."/>
            <person name="Quiroz J."/>
            <person name="Raj R."/>
            <person name="Weissenberger G."/>
            <person name="Xin Y."/>
            <person name="Zou X."/>
            <person name="Han Y."/>
            <person name="Worley K."/>
            <person name="Muzny D."/>
            <person name="Gibbs R."/>
        </authorList>
    </citation>
    <scope>NUCLEOTIDE SEQUENCE</scope>
    <source>
        <strain evidence="17">Sampled in the wild</strain>
    </source>
</reference>
<evidence type="ECO:0000259" key="15">
    <source>
        <dbReference type="Pfam" id="PF00534"/>
    </source>
</evidence>
<dbReference type="InterPro" id="IPR038013">
    <property type="entry name" value="ALG11"/>
</dbReference>
<name>A0A8K0NYH3_LADFU</name>
<comment type="similarity">
    <text evidence="3 14">Belongs to the glycosyltransferase group 1 family. Glycosyltransferase 4 subfamily.</text>
</comment>
<comment type="subcellular location">
    <subcellularLocation>
        <location evidence="1">Endoplasmic reticulum membrane</location>
        <topology evidence="1">Single-pass membrane protein</topology>
    </subcellularLocation>
</comment>
<evidence type="ECO:0000256" key="5">
    <source>
        <dbReference type="ARBA" id="ARBA00022018"/>
    </source>
</evidence>
<accession>A0A8K0NYH3</accession>
<keyword evidence="18" id="KW-1185">Reference proteome</keyword>
<dbReference type="CDD" id="cd03806">
    <property type="entry name" value="GT4_ALG11-like"/>
    <property type="match status" value="1"/>
</dbReference>
<dbReference type="Proteomes" id="UP000792457">
    <property type="component" value="Unassembled WGS sequence"/>
</dbReference>
<keyword evidence="11 14" id="KW-0472">Membrane</keyword>
<evidence type="ECO:0000256" key="7">
    <source>
        <dbReference type="ARBA" id="ARBA00022679"/>
    </source>
</evidence>
<proteinExistence type="inferred from homology"/>
<evidence type="ECO:0000256" key="3">
    <source>
        <dbReference type="ARBA" id="ARBA00009481"/>
    </source>
</evidence>
<dbReference type="Pfam" id="PF00534">
    <property type="entry name" value="Glycos_transf_1"/>
    <property type="match status" value="1"/>
</dbReference>
<dbReference type="Pfam" id="PF15924">
    <property type="entry name" value="ALG11_N"/>
    <property type="match status" value="1"/>
</dbReference>
<evidence type="ECO:0000256" key="11">
    <source>
        <dbReference type="ARBA" id="ARBA00023136"/>
    </source>
</evidence>
<evidence type="ECO:0000256" key="4">
    <source>
        <dbReference type="ARBA" id="ARBA00012645"/>
    </source>
</evidence>
<keyword evidence="7 14" id="KW-0808">Transferase</keyword>
<keyword evidence="8 14" id="KW-0812">Transmembrane</keyword>
<protein>
    <recommendedName>
        <fullName evidence="5 14">GDP-Man:Man(3)GlcNAc(2)-PP-Dol alpha-1,2-mannosyltransferase</fullName>
        <ecNumber evidence="4 14">2.4.1.131</ecNumber>
    </recommendedName>
</protein>
<evidence type="ECO:0000256" key="1">
    <source>
        <dbReference type="ARBA" id="ARBA00004389"/>
    </source>
</evidence>
<dbReference type="UniPathway" id="UPA00378"/>
<gene>
    <name evidence="17" type="ORF">J437_LFUL011924</name>
</gene>
<evidence type="ECO:0000259" key="16">
    <source>
        <dbReference type="Pfam" id="PF15924"/>
    </source>
</evidence>
<dbReference type="AlphaFoldDB" id="A0A8K0NYH3"/>
<feature type="transmembrane region" description="Helical" evidence="14">
    <location>
        <begin position="128"/>
        <end position="146"/>
    </location>
</feature>
<dbReference type="EC" id="2.4.1.131" evidence="4 14"/>
<evidence type="ECO:0000256" key="9">
    <source>
        <dbReference type="ARBA" id="ARBA00022824"/>
    </source>
</evidence>
<evidence type="ECO:0000256" key="2">
    <source>
        <dbReference type="ARBA" id="ARBA00004922"/>
    </source>
</evidence>
<evidence type="ECO:0000256" key="12">
    <source>
        <dbReference type="ARBA" id="ARBA00045065"/>
    </source>
</evidence>
<comment type="caution">
    <text evidence="17">The sequence shown here is derived from an EMBL/GenBank/DDBJ whole genome shotgun (WGS) entry which is preliminary data.</text>
</comment>
<dbReference type="Gene3D" id="3.40.50.2000">
    <property type="entry name" value="Glycogen Phosphorylase B"/>
    <property type="match status" value="1"/>
</dbReference>
<feature type="domain" description="ALG11 mannosyltransferase N-terminal" evidence="16">
    <location>
        <begin position="49"/>
        <end position="255"/>
    </location>
</feature>
<comment type="catalytic activity">
    <reaction evidence="12 14">
        <text>an alpha-D-Man-(1-&gt;3)-[alpha-D-Man-(1-&gt;6)]-beta-D-Man-(1-&gt;4)-beta-D-GlcNAc-(1-&gt;4)-alpha-D-GlcNAc-diphospho-di-trans,poly-cis-dolichol + 2 GDP-alpha-D-mannose = an alpha-D-Man-(1-&gt;2)-alpha-D-Man-(1-&gt;2)-alpha-D-Man-(1-&gt;3)-[alpha-D-Man-(1-&gt;6)]-beta-D-Man-(1-&gt;4)-beta-D-GlcNAc-(1-&gt;4)-alpha-D-GlcNAc-diphospho-di-trans,poly-cis-dolichol + 2 GDP + 2 H(+)</text>
        <dbReference type="Rhea" id="RHEA:29523"/>
        <dbReference type="Rhea" id="RHEA-COMP:19515"/>
        <dbReference type="Rhea" id="RHEA-COMP:19516"/>
        <dbReference type="ChEBI" id="CHEBI:15378"/>
        <dbReference type="ChEBI" id="CHEBI:57527"/>
        <dbReference type="ChEBI" id="CHEBI:58189"/>
        <dbReference type="ChEBI" id="CHEBI:132511"/>
        <dbReference type="ChEBI" id="CHEBI:132515"/>
        <dbReference type="EC" id="2.4.1.131"/>
    </reaction>
    <physiologicalReaction direction="left-to-right" evidence="12 14">
        <dbReference type="Rhea" id="RHEA:29524"/>
    </physiologicalReaction>
</comment>
<evidence type="ECO:0000313" key="17">
    <source>
        <dbReference type="EMBL" id="KAG8226387.1"/>
    </source>
</evidence>
<dbReference type="GO" id="GO:0004377">
    <property type="term" value="F:GDP-Man:Man(3)GlcNAc(2)-PP-Dol alpha-1,2-mannosyltransferase activity"/>
    <property type="evidence" value="ECO:0007669"/>
    <property type="project" value="UniProtKB-UniRule"/>
</dbReference>
<evidence type="ECO:0000256" key="10">
    <source>
        <dbReference type="ARBA" id="ARBA00022989"/>
    </source>
</evidence>
<feature type="domain" description="Glycosyl transferase family 1" evidence="15">
    <location>
        <begin position="284"/>
        <end position="426"/>
    </location>
</feature>
<evidence type="ECO:0000256" key="14">
    <source>
        <dbReference type="RuleBase" id="RU367051"/>
    </source>
</evidence>
<comment type="function">
    <text evidence="13">GDP-Man:Man(3)GlcNAc(2)-PP-Dol alpha-1,2-mannosyltransferase that operates in the biosynthetic pathway of dolichol-linked oligosaccharides, the glycan precursors employed in protein asparagine (N)-glycosylation. The assembly of dolichol-linked oligosaccharides begins on the cytosolic side of the endoplasmic reticulum membrane and finishes in its lumen. The sequential addition of sugars to dolichol pyrophosphate produces dolichol-linked oligosaccharides containing fourteen sugars, including two GlcNAcs, nine mannoses and three glucoses. Once assembled, the oligosaccharide is transferred from the lipid to nascent proteins by oligosaccharyltransferases. Catalyzes, on the cytoplasmic face of the endoplasmic reticulum, the addition of the fourth and fifth mannose residues to the dolichol-linked oligosaccharide chain, to produce Man(5)GlcNAc(2)-PP-dolichol core oligosaccharide. Man(5)GlcNAc(2)-PP-dolichol is a substrate for ALG3, the following enzyme in the biosynthetic pathway.</text>
</comment>